<dbReference type="RefSeq" id="WP_044647346.1">
    <property type="nucleotide sequence ID" value="NZ_JTHP01000037.1"/>
</dbReference>
<gene>
    <name evidence="2" type="ORF">QD47_17555</name>
</gene>
<reference evidence="2 3" key="1">
    <citation type="submission" date="2014-11" db="EMBL/GenBank/DDBJ databases">
        <title>Draft Genome Sequences of Paenibacillus polymyxa NRRL B-30509 and Paenibacillus terrae NRRL B-30644, Strains from a Poultry Environment that Produce Tridecaptin A and Paenicidins.</title>
        <authorList>
            <person name="van Belkum M.J."/>
            <person name="Lohans C.T."/>
            <person name="Vederas J.C."/>
        </authorList>
    </citation>
    <scope>NUCLEOTIDE SEQUENCE [LARGE SCALE GENOMIC DNA]</scope>
    <source>
        <strain evidence="2 3">NRRL B-30644</strain>
    </source>
</reference>
<keyword evidence="3" id="KW-1185">Reference proteome</keyword>
<protein>
    <submittedName>
        <fullName evidence="2">Uncharacterized protein</fullName>
    </submittedName>
</protein>
<keyword evidence="1" id="KW-0472">Membrane</keyword>
<dbReference type="AlphaFoldDB" id="A0A0D7WYR8"/>
<comment type="caution">
    <text evidence="2">The sequence shown here is derived from an EMBL/GenBank/DDBJ whole genome shotgun (WGS) entry which is preliminary data.</text>
</comment>
<feature type="transmembrane region" description="Helical" evidence="1">
    <location>
        <begin position="100"/>
        <end position="119"/>
    </location>
</feature>
<keyword evidence="1" id="KW-1133">Transmembrane helix</keyword>
<dbReference type="PATRIC" id="fig|159743.3.peg.3904"/>
<feature type="transmembrane region" description="Helical" evidence="1">
    <location>
        <begin position="12"/>
        <end position="33"/>
    </location>
</feature>
<proteinExistence type="predicted"/>
<accession>A0A0D7WYR8</accession>
<evidence type="ECO:0000256" key="1">
    <source>
        <dbReference type="SAM" id="Phobius"/>
    </source>
</evidence>
<feature type="transmembrane region" description="Helical" evidence="1">
    <location>
        <begin position="53"/>
        <end position="79"/>
    </location>
</feature>
<keyword evidence="1" id="KW-0812">Transmembrane</keyword>
<name>A0A0D7WYR8_9BACL</name>
<organism evidence="2 3">
    <name type="scientific">Paenibacillus terrae</name>
    <dbReference type="NCBI Taxonomy" id="159743"/>
    <lineage>
        <taxon>Bacteria</taxon>
        <taxon>Bacillati</taxon>
        <taxon>Bacillota</taxon>
        <taxon>Bacilli</taxon>
        <taxon>Bacillales</taxon>
        <taxon>Paenibacillaceae</taxon>
        <taxon>Paenibacillus</taxon>
    </lineage>
</organism>
<feature type="transmembrane region" description="Helical" evidence="1">
    <location>
        <begin position="125"/>
        <end position="146"/>
    </location>
</feature>
<dbReference type="Proteomes" id="UP000032534">
    <property type="component" value="Unassembled WGS sequence"/>
</dbReference>
<dbReference type="EMBL" id="JTHP01000037">
    <property type="protein sequence ID" value="KJD44331.1"/>
    <property type="molecule type" value="Genomic_DNA"/>
</dbReference>
<evidence type="ECO:0000313" key="2">
    <source>
        <dbReference type="EMBL" id="KJD44331.1"/>
    </source>
</evidence>
<sequence>MNMETAVSKVFLYVFSILVALASCHGFMLYWMWQLPELTDEFSDLENGLALFAAGIVFAFIAFVVHLILHLLIFAHLLHRNGYSINVKTLLFPKETNNNTILRICLLVVLLIWIVYATILHTIPLFSVISFTLVFINYSIWLLQFLTERQGREVQL</sequence>
<evidence type="ECO:0000313" key="3">
    <source>
        <dbReference type="Proteomes" id="UP000032534"/>
    </source>
</evidence>